<evidence type="ECO:0000256" key="1">
    <source>
        <dbReference type="PROSITE-ProRule" id="PRU00278"/>
    </source>
</evidence>
<evidence type="ECO:0000313" key="3">
    <source>
        <dbReference type="EMBL" id="SHE27128.1"/>
    </source>
</evidence>
<dbReference type="GO" id="GO:0003755">
    <property type="term" value="F:peptidyl-prolyl cis-trans isomerase activity"/>
    <property type="evidence" value="ECO:0007669"/>
    <property type="project" value="UniProtKB-KW"/>
</dbReference>
<dbReference type="SUPFAM" id="SSF54534">
    <property type="entry name" value="FKBP-like"/>
    <property type="match status" value="1"/>
</dbReference>
<keyword evidence="1 3" id="KW-0413">Isomerase</keyword>
<dbReference type="Pfam" id="PF00639">
    <property type="entry name" value="Rotamase"/>
    <property type="match status" value="1"/>
</dbReference>
<dbReference type="RefSeq" id="WP_072971324.1">
    <property type="nucleotide sequence ID" value="NZ_FQTY01000001.1"/>
</dbReference>
<keyword evidence="4" id="KW-1185">Reference proteome</keyword>
<dbReference type="PROSITE" id="PS50198">
    <property type="entry name" value="PPIC_PPIASE_2"/>
    <property type="match status" value="1"/>
</dbReference>
<dbReference type="InterPro" id="IPR027304">
    <property type="entry name" value="Trigger_fact/SurA_dom_sf"/>
</dbReference>
<dbReference type="PROSITE" id="PS01096">
    <property type="entry name" value="PPIC_PPIASE_1"/>
    <property type="match status" value="1"/>
</dbReference>
<dbReference type="PANTHER" id="PTHR47245">
    <property type="entry name" value="PEPTIDYLPROLYL ISOMERASE"/>
    <property type="match status" value="1"/>
</dbReference>
<dbReference type="SUPFAM" id="SSF109998">
    <property type="entry name" value="Triger factor/SurA peptide-binding domain-like"/>
    <property type="match status" value="1"/>
</dbReference>
<evidence type="ECO:0000313" key="4">
    <source>
        <dbReference type="Proteomes" id="UP000184114"/>
    </source>
</evidence>
<dbReference type="Gene3D" id="3.10.50.40">
    <property type="match status" value="1"/>
</dbReference>
<reference evidence="4" key="1">
    <citation type="submission" date="2016-11" db="EMBL/GenBank/DDBJ databases">
        <authorList>
            <person name="Varghese N."/>
            <person name="Submissions S."/>
        </authorList>
    </citation>
    <scope>NUCLEOTIDE SEQUENCE [LARGE SCALE GENOMIC DNA]</scope>
    <source>
        <strain evidence="4">DSM 18095</strain>
    </source>
</reference>
<dbReference type="AlphaFoldDB" id="A0A1M4S4K2"/>
<dbReference type="PANTHER" id="PTHR47245:SF2">
    <property type="entry name" value="PEPTIDYL-PROLYL CIS-TRANS ISOMERASE HP_0175-RELATED"/>
    <property type="match status" value="1"/>
</dbReference>
<dbReference type="InterPro" id="IPR023058">
    <property type="entry name" value="PPIase_PpiC_CS"/>
</dbReference>
<evidence type="ECO:0000259" key="2">
    <source>
        <dbReference type="PROSITE" id="PS50198"/>
    </source>
</evidence>
<dbReference type="Proteomes" id="UP000184114">
    <property type="component" value="Unassembled WGS sequence"/>
</dbReference>
<protein>
    <submittedName>
        <fullName evidence="3">Peptidyl-prolyl cis-trans isomerase C</fullName>
    </submittedName>
</protein>
<dbReference type="GeneID" id="90994696"/>
<sequence length="249" mass="28424">MSEKRVLAVVNGKEITEDTVLKFLNDLGPQMAMQFQSPEGIKRVVDELVNQELIYLNALENELDKEEGFTKELERLKEGLLKQYALNNILSEVTVTEGEILEFYNKNKENFKKPETVIASHILVDNEDKAKDIINEINNGLSFEEAAQSYSSCPSKERGGNLGEFTKGQMVPEFETAAFNMEVDTISEPVKTQFGYHIIKLLAKNKESLSTFDEIKKEITQQVLGMKQQQVYLDKTNQLKQKYEVVNNM</sequence>
<dbReference type="Gene3D" id="1.10.8.1040">
    <property type="match status" value="1"/>
</dbReference>
<organism evidence="3 4">
    <name type="scientific">Tissierella praeacuta DSM 18095</name>
    <dbReference type="NCBI Taxonomy" id="1123404"/>
    <lineage>
        <taxon>Bacteria</taxon>
        <taxon>Bacillati</taxon>
        <taxon>Bacillota</taxon>
        <taxon>Tissierellia</taxon>
        <taxon>Tissierellales</taxon>
        <taxon>Tissierellaceae</taxon>
        <taxon>Tissierella</taxon>
    </lineage>
</organism>
<dbReference type="InterPro" id="IPR050245">
    <property type="entry name" value="PrsA_foldase"/>
</dbReference>
<dbReference type="STRING" id="1123404.SAMN02745784_00003"/>
<accession>A0A1M4S4K2</accession>
<dbReference type="InterPro" id="IPR000297">
    <property type="entry name" value="PPIase_PpiC"/>
</dbReference>
<gene>
    <name evidence="3" type="ORF">SAMN02745784_00003</name>
</gene>
<keyword evidence="1" id="KW-0697">Rotamase</keyword>
<dbReference type="InterPro" id="IPR046357">
    <property type="entry name" value="PPIase_dom_sf"/>
</dbReference>
<dbReference type="EMBL" id="FQTY01000001">
    <property type="protein sequence ID" value="SHE27128.1"/>
    <property type="molecule type" value="Genomic_DNA"/>
</dbReference>
<feature type="domain" description="PpiC" evidence="2">
    <location>
        <begin position="114"/>
        <end position="203"/>
    </location>
</feature>
<name>A0A1M4S4K2_9FIRM</name>
<proteinExistence type="predicted"/>